<dbReference type="AlphaFoldDB" id="A0AAV9ZVP6"/>
<feature type="chain" id="PRO_5043418236" description="Secreted protein" evidence="1">
    <location>
        <begin position="19"/>
        <end position="71"/>
    </location>
</feature>
<gene>
    <name evidence="2" type="ORF">R3P38DRAFT_3079917</name>
</gene>
<keyword evidence="3" id="KW-1185">Reference proteome</keyword>
<dbReference type="Proteomes" id="UP001362999">
    <property type="component" value="Unassembled WGS sequence"/>
</dbReference>
<evidence type="ECO:0008006" key="4">
    <source>
        <dbReference type="Google" id="ProtNLM"/>
    </source>
</evidence>
<name>A0AAV9ZVP6_9AGAR</name>
<proteinExistence type="predicted"/>
<dbReference type="EMBL" id="JAWWNJ010000106">
    <property type="protein sequence ID" value="KAK6992837.1"/>
    <property type="molecule type" value="Genomic_DNA"/>
</dbReference>
<evidence type="ECO:0000256" key="1">
    <source>
        <dbReference type="SAM" id="SignalP"/>
    </source>
</evidence>
<comment type="caution">
    <text evidence="2">The sequence shown here is derived from an EMBL/GenBank/DDBJ whole genome shotgun (WGS) entry which is preliminary data.</text>
</comment>
<reference evidence="2 3" key="1">
    <citation type="journal article" date="2024" name="J Genomics">
        <title>Draft genome sequencing and assembly of Favolaschia claudopus CIRM-BRFM 2984 isolated from oak limbs.</title>
        <authorList>
            <person name="Navarro D."/>
            <person name="Drula E."/>
            <person name="Chaduli D."/>
            <person name="Cazenave R."/>
            <person name="Ahrendt S."/>
            <person name="Wang J."/>
            <person name="Lipzen A."/>
            <person name="Daum C."/>
            <person name="Barry K."/>
            <person name="Grigoriev I.V."/>
            <person name="Favel A."/>
            <person name="Rosso M.N."/>
            <person name="Martin F."/>
        </authorList>
    </citation>
    <scope>NUCLEOTIDE SEQUENCE [LARGE SCALE GENOMIC DNA]</scope>
    <source>
        <strain evidence="2 3">CIRM-BRFM 2984</strain>
    </source>
</reference>
<accession>A0AAV9ZVP6</accession>
<keyword evidence="1" id="KW-0732">Signal</keyword>
<organism evidence="2 3">
    <name type="scientific">Favolaschia claudopus</name>
    <dbReference type="NCBI Taxonomy" id="2862362"/>
    <lineage>
        <taxon>Eukaryota</taxon>
        <taxon>Fungi</taxon>
        <taxon>Dikarya</taxon>
        <taxon>Basidiomycota</taxon>
        <taxon>Agaricomycotina</taxon>
        <taxon>Agaricomycetes</taxon>
        <taxon>Agaricomycetidae</taxon>
        <taxon>Agaricales</taxon>
        <taxon>Marasmiineae</taxon>
        <taxon>Mycenaceae</taxon>
        <taxon>Favolaschia</taxon>
    </lineage>
</organism>
<evidence type="ECO:0000313" key="3">
    <source>
        <dbReference type="Proteomes" id="UP001362999"/>
    </source>
</evidence>
<evidence type="ECO:0000313" key="2">
    <source>
        <dbReference type="EMBL" id="KAK6992837.1"/>
    </source>
</evidence>
<sequence length="71" mass="8050">MSALQALLEFFIYMPMLAACTSGMDNILVSGQLGRFFVPGSWRRCVRRSSQLLYPPSHQLFISSITNYHPP</sequence>
<feature type="signal peptide" evidence="1">
    <location>
        <begin position="1"/>
        <end position="18"/>
    </location>
</feature>
<protein>
    <recommendedName>
        <fullName evidence="4">Secreted protein</fullName>
    </recommendedName>
</protein>